<organism evidence="2 3">
    <name type="scientific">Rhodopirellula sallentina SM41</name>
    <dbReference type="NCBI Taxonomy" id="1263870"/>
    <lineage>
        <taxon>Bacteria</taxon>
        <taxon>Pseudomonadati</taxon>
        <taxon>Planctomycetota</taxon>
        <taxon>Planctomycetia</taxon>
        <taxon>Pirellulales</taxon>
        <taxon>Pirellulaceae</taxon>
        <taxon>Rhodopirellula</taxon>
    </lineage>
</organism>
<evidence type="ECO:0000313" key="3">
    <source>
        <dbReference type="Proteomes" id="UP000011885"/>
    </source>
</evidence>
<dbReference type="RefSeq" id="WP_008688218.1">
    <property type="nucleotide sequence ID" value="NZ_ANOH01000443.1"/>
</dbReference>
<dbReference type="EMBL" id="ANOH01000443">
    <property type="protein sequence ID" value="EMI52247.1"/>
    <property type="molecule type" value="Genomic_DNA"/>
</dbReference>
<name>M5TST5_9BACT</name>
<dbReference type="InterPro" id="IPR024173">
    <property type="entry name" value="Pesterase_MJ0037-like"/>
</dbReference>
<proteinExistence type="predicted"/>
<comment type="caution">
    <text evidence="2">The sequence shown here is derived from an EMBL/GenBank/DDBJ whole genome shotgun (WGS) entry which is preliminary data.</text>
</comment>
<sequence>MANRISIKLNGIEVCLHSDGSVEWPDRQTLFIADPHFGKEATFRRHGIPVPMGSTQGTLQKIQRRVCETGVSRLVILGDMFHARSSLSRDVVESIEDFFSAFIDLSTVLVRGNHDAHVGQLPSSWPIEIVDPFERIDDLVMTHHPEEVPEDARVLLCGHVHPAVKVGDAIGKLPCFFYRNRMLMLPAIGQFTGTHVVKINSGDLAWAIAENEVFPVHSERP</sequence>
<reference evidence="2 3" key="1">
    <citation type="journal article" date="2013" name="Mar. Genomics">
        <title>Expression of sulfatases in Rhodopirellula baltica and the diversity of sulfatases in the genus Rhodopirellula.</title>
        <authorList>
            <person name="Wegner C.E."/>
            <person name="Richter-Heitmann T."/>
            <person name="Klindworth A."/>
            <person name="Klockow C."/>
            <person name="Richter M."/>
            <person name="Achstetter T."/>
            <person name="Glockner F.O."/>
            <person name="Harder J."/>
        </authorList>
    </citation>
    <scope>NUCLEOTIDE SEQUENCE [LARGE SCALE GENOMIC DNA]</scope>
    <source>
        <strain evidence="2 3">SM41</strain>
    </source>
</reference>
<dbReference type="Pfam" id="PF00149">
    <property type="entry name" value="Metallophos"/>
    <property type="match status" value="1"/>
</dbReference>
<feature type="domain" description="Calcineurin-like phosphoesterase" evidence="1">
    <location>
        <begin position="30"/>
        <end position="119"/>
    </location>
</feature>
<dbReference type="SUPFAM" id="SSF56300">
    <property type="entry name" value="Metallo-dependent phosphatases"/>
    <property type="match status" value="1"/>
</dbReference>
<protein>
    <submittedName>
        <fullName evidence="2">ICC-like putative phosphoesterase</fullName>
    </submittedName>
</protein>
<dbReference type="GO" id="GO:0016787">
    <property type="term" value="F:hydrolase activity"/>
    <property type="evidence" value="ECO:0007669"/>
    <property type="project" value="InterPro"/>
</dbReference>
<evidence type="ECO:0000259" key="1">
    <source>
        <dbReference type="Pfam" id="PF00149"/>
    </source>
</evidence>
<dbReference type="InterPro" id="IPR004843">
    <property type="entry name" value="Calcineurin-like_PHP"/>
</dbReference>
<dbReference type="PANTHER" id="PTHR39323">
    <property type="entry name" value="BLR1149 PROTEIN"/>
    <property type="match status" value="1"/>
</dbReference>
<dbReference type="Gene3D" id="3.60.21.10">
    <property type="match status" value="1"/>
</dbReference>
<keyword evidence="3" id="KW-1185">Reference proteome</keyword>
<accession>M5TST5</accession>
<dbReference type="PIRSF" id="PIRSF000887">
    <property type="entry name" value="Pesterase_MJ0037"/>
    <property type="match status" value="1"/>
</dbReference>
<dbReference type="OrthoDB" id="9795838at2"/>
<dbReference type="InterPro" id="IPR029052">
    <property type="entry name" value="Metallo-depent_PP-like"/>
</dbReference>
<dbReference type="NCBIfam" id="TIGR04123">
    <property type="entry name" value="P_estr_lig_assc"/>
    <property type="match status" value="1"/>
</dbReference>
<dbReference type="PANTHER" id="PTHR39323:SF1">
    <property type="entry name" value="BLR1149 PROTEIN"/>
    <property type="match status" value="1"/>
</dbReference>
<dbReference type="InterPro" id="IPR026336">
    <property type="entry name" value="PdeM-like"/>
</dbReference>
<dbReference type="Proteomes" id="UP000011885">
    <property type="component" value="Unassembled WGS sequence"/>
</dbReference>
<gene>
    <name evidence="2" type="ORF">RSSM_06361</name>
</gene>
<dbReference type="PATRIC" id="fig|1263870.3.peg.6740"/>
<evidence type="ECO:0000313" key="2">
    <source>
        <dbReference type="EMBL" id="EMI52247.1"/>
    </source>
</evidence>
<dbReference type="AlphaFoldDB" id="M5TST5"/>